<dbReference type="PRINTS" id="PR00411">
    <property type="entry name" value="PNDRDTASEI"/>
</dbReference>
<dbReference type="PRINTS" id="PR00368">
    <property type="entry name" value="FADPNR"/>
</dbReference>
<dbReference type="NCBIfam" id="NF004939">
    <property type="entry name" value="PRK06292.1-1"/>
    <property type="match status" value="1"/>
</dbReference>
<proteinExistence type="predicted"/>
<reference evidence="6 7" key="2">
    <citation type="journal article" date="2011" name="Stand. Genomic Sci.">
        <title>Complete genome sequence of Tolumonas auensis type strain (TA 4).</title>
        <authorList>
            <person name="Chertkov O."/>
            <person name="Copeland A."/>
            <person name="Lucas S."/>
            <person name="Lapidus A."/>
            <person name="Berry K.W."/>
            <person name="Detter J.C."/>
            <person name="Del Rio T.G."/>
            <person name="Hammon N."/>
            <person name="Dalin E."/>
            <person name="Tice H."/>
            <person name="Pitluck S."/>
            <person name="Richardson P."/>
            <person name="Bruce D."/>
            <person name="Goodwin L."/>
            <person name="Han C."/>
            <person name="Tapia R."/>
            <person name="Saunders E."/>
            <person name="Schmutz J."/>
            <person name="Brettin T."/>
            <person name="Larimer F."/>
            <person name="Land M."/>
            <person name="Hauser L."/>
            <person name="Spring S."/>
            <person name="Rohde M."/>
            <person name="Kyrpides N.C."/>
            <person name="Ivanova N."/>
            <person name="Goker M."/>
            <person name="Beller H.R."/>
            <person name="Klenk H.P."/>
            <person name="Woyke T."/>
        </authorList>
    </citation>
    <scope>NUCLEOTIDE SEQUENCE [LARGE SCALE GENOMIC DNA]</scope>
    <source>
        <strain evidence="7">DSM 9187 / TA4</strain>
    </source>
</reference>
<name>C4LE06_TOLAT</name>
<dbReference type="AlphaFoldDB" id="C4LE06"/>
<comment type="cofactor">
    <cofactor evidence="1">
        <name>FAD</name>
        <dbReference type="ChEBI" id="CHEBI:57692"/>
    </cofactor>
</comment>
<dbReference type="SUPFAM" id="SSF51905">
    <property type="entry name" value="FAD/NAD(P)-binding domain"/>
    <property type="match status" value="1"/>
</dbReference>
<dbReference type="Proteomes" id="UP000009073">
    <property type="component" value="Chromosome"/>
</dbReference>
<sequence>MNSEINTDVVIVGAGSAGLYALREVRRARKSFILIDTGPLGTTCARVGCMPSKVALHAAKLWAGCNKLSQIGVTGTDVLSIDLSATWSALRAQRDKFSHSAATKARNAAGEHLIIGAARFLEPTLIEVDSINGKQTIRASSVVIATGSRPVVPAWLEPVKNRMVTTDDFFELSALPERVGILGLGAIGLEMGAALSRLGVEVIGADLASTVAGITDPVIAKQATAYFGSEMTLWLGAPVSVERTEKGVLVRSGDNQAEVDLILSALGRRPNVDMLGLAEAGFPIGERGMPVFDTRTLQIGHLPVFIAGDANGFRPLMHEAADEGAIAGFNAVQETVTRFRRKVAVGIAFTDPDICSVGARFDELHLEHVVIGSASGEANGRAKILGAESSLLRVYADARDGQLLGASILADGGEHLAHLLAWAIQRGETATSLLELPFYHPVMEEMLQTALQEIAKKVTMPGGVPLGLVADEFS</sequence>
<dbReference type="Gene3D" id="3.30.390.30">
    <property type="match status" value="1"/>
</dbReference>
<reference evidence="7" key="1">
    <citation type="submission" date="2009-05" db="EMBL/GenBank/DDBJ databases">
        <title>Complete sequence of Tolumonas auensis DSM 9187.</title>
        <authorList>
            <consortium name="US DOE Joint Genome Institute"/>
            <person name="Lucas S."/>
            <person name="Copeland A."/>
            <person name="Lapidus A."/>
            <person name="Glavina del Rio T."/>
            <person name="Tice H."/>
            <person name="Bruce D."/>
            <person name="Goodwin L."/>
            <person name="Pitluck S."/>
            <person name="Chertkov O."/>
            <person name="Brettin T."/>
            <person name="Detter J.C."/>
            <person name="Han C."/>
            <person name="Larimer F."/>
            <person name="Land M."/>
            <person name="Hauser L."/>
            <person name="Kyrpides N."/>
            <person name="Mikhailova N."/>
            <person name="Spring S."/>
            <person name="Beller H."/>
        </authorList>
    </citation>
    <scope>NUCLEOTIDE SEQUENCE [LARGE SCALE GENOMIC DNA]</scope>
    <source>
        <strain evidence="7">DSM 9187 / TA4</strain>
    </source>
</reference>
<dbReference type="HOGENOM" id="CLU_016755_0_3_6"/>
<dbReference type="GO" id="GO:0003955">
    <property type="term" value="F:NAD(P)H dehydrogenase (quinone) activity"/>
    <property type="evidence" value="ECO:0007669"/>
    <property type="project" value="TreeGrafter"/>
</dbReference>
<dbReference type="SUPFAM" id="SSF55424">
    <property type="entry name" value="FAD/NAD-linked reductases, dimerisation (C-terminal) domain"/>
    <property type="match status" value="1"/>
</dbReference>
<organism evidence="6 7">
    <name type="scientific">Tolumonas auensis (strain DSM 9187 / NBRC 110442 / TA 4)</name>
    <dbReference type="NCBI Taxonomy" id="595494"/>
    <lineage>
        <taxon>Bacteria</taxon>
        <taxon>Pseudomonadati</taxon>
        <taxon>Pseudomonadota</taxon>
        <taxon>Gammaproteobacteria</taxon>
        <taxon>Aeromonadales</taxon>
        <taxon>Aeromonadaceae</taxon>
        <taxon>Tolumonas</taxon>
    </lineage>
</organism>
<dbReference type="GO" id="GO:0050660">
    <property type="term" value="F:flavin adenine dinucleotide binding"/>
    <property type="evidence" value="ECO:0007669"/>
    <property type="project" value="TreeGrafter"/>
</dbReference>
<evidence type="ECO:0000256" key="2">
    <source>
        <dbReference type="ARBA" id="ARBA00022630"/>
    </source>
</evidence>
<dbReference type="EMBL" id="CP001616">
    <property type="protein sequence ID" value="ACQ92827.1"/>
    <property type="molecule type" value="Genomic_DNA"/>
</dbReference>
<protein>
    <submittedName>
        <fullName evidence="6">Pyridine nucleotide-disulphide oxidoreductase dimerisation region</fullName>
    </submittedName>
</protein>
<keyword evidence="7" id="KW-1185">Reference proteome</keyword>
<feature type="domain" description="Pyridine nucleotide-disulphide oxidoreductase dimerisation" evidence="4">
    <location>
        <begin position="347"/>
        <end position="450"/>
    </location>
</feature>
<dbReference type="Pfam" id="PF02852">
    <property type="entry name" value="Pyr_redox_dim"/>
    <property type="match status" value="1"/>
</dbReference>
<dbReference type="RefSeq" id="WP_012729426.1">
    <property type="nucleotide sequence ID" value="NC_012691.1"/>
</dbReference>
<evidence type="ECO:0000313" key="6">
    <source>
        <dbReference type="EMBL" id="ACQ92827.1"/>
    </source>
</evidence>
<dbReference type="PANTHER" id="PTHR43014">
    <property type="entry name" value="MERCURIC REDUCTASE"/>
    <property type="match status" value="1"/>
</dbReference>
<dbReference type="eggNOG" id="COG1249">
    <property type="taxonomic scope" value="Bacteria"/>
</dbReference>
<accession>C4LE06</accession>
<evidence type="ECO:0000313" key="7">
    <source>
        <dbReference type="Proteomes" id="UP000009073"/>
    </source>
</evidence>
<gene>
    <name evidence="6" type="ordered locus">Tola_1209</name>
</gene>
<keyword evidence="3" id="KW-0274">FAD</keyword>
<dbReference type="InterPro" id="IPR023753">
    <property type="entry name" value="FAD/NAD-binding_dom"/>
</dbReference>
<feature type="domain" description="FAD/NAD(P)-binding" evidence="5">
    <location>
        <begin position="8"/>
        <end position="324"/>
    </location>
</feature>
<dbReference type="KEGG" id="tau:Tola_1209"/>
<dbReference type="Gene3D" id="3.50.50.60">
    <property type="entry name" value="FAD/NAD(P)-binding domain"/>
    <property type="match status" value="2"/>
</dbReference>
<evidence type="ECO:0000256" key="3">
    <source>
        <dbReference type="ARBA" id="ARBA00022827"/>
    </source>
</evidence>
<dbReference type="InterPro" id="IPR036188">
    <property type="entry name" value="FAD/NAD-bd_sf"/>
</dbReference>
<dbReference type="Pfam" id="PF07992">
    <property type="entry name" value="Pyr_redox_2"/>
    <property type="match status" value="1"/>
</dbReference>
<evidence type="ECO:0000259" key="5">
    <source>
        <dbReference type="Pfam" id="PF07992"/>
    </source>
</evidence>
<evidence type="ECO:0000256" key="1">
    <source>
        <dbReference type="ARBA" id="ARBA00001974"/>
    </source>
</evidence>
<dbReference type="STRING" id="595494.Tola_1209"/>
<dbReference type="PANTHER" id="PTHR43014:SF4">
    <property type="entry name" value="PYRIDINE NUCLEOTIDE-DISULFIDE OXIDOREDUCTASE RCLA-RELATED"/>
    <property type="match status" value="1"/>
</dbReference>
<dbReference type="InterPro" id="IPR004099">
    <property type="entry name" value="Pyr_nucl-diS_OxRdtase_dimer"/>
</dbReference>
<keyword evidence="2" id="KW-0285">Flavoprotein</keyword>
<dbReference type="InterPro" id="IPR016156">
    <property type="entry name" value="FAD/NAD-linked_Rdtase_dimer_sf"/>
</dbReference>
<dbReference type="OrthoDB" id="9800167at2"/>
<evidence type="ECO:0000259" key="4">
    <source>
        <dbReference type="Pfam" id="PF02852"/>
    </source>
</evidence>